<dbReference type="Proteomes" id="UP000683925">
    <property type="component" value="Unassembled WGS sequence"/>
</dbReference>
<gene>
    <name evidence="1" type="ORF">POCTA_138.1.T1940020</name>
</gene>
<organism evidence="1 2">
    <name type="scientific">Paramecium octaurelia</name>
    <dbReference type="NCBI Taxonomy" id="43137"/>
    <lineage>
        <taxon>Eukaryota</taxon>
        <taxon>Sar</taxon>
        <taxon>Alveolata</taxon>
        <taxon>Ciliophora</taxon>
        <taxon>Intramacronucleata</taxon>
        <taxon>Oligohymenophorea</taxon>
        <taxon>Peniculida</taxon>
        <taxon>Parameciidae</taxon>
        <taxon>Paramecium</taxon>
    </lineage>
</organism>
<reference evidence="1" key="1">
    <citation type="submission" date="2021-01" db="EMBL/GenBank/DDBJ databases">
        <authorList>
            <consortium name="Genoscope - CEA"/>
            <person name="William W."/>
        </authorList>
    </citation>
    <scope>NUCLEOTIDE SEQUENCE</scope>
</reference>
<evidence type="ECO:0000313" key="2">
    <source>
        <dbReference type="Proteomes" id="UP000683925"/>
    </source>
</evidence>
<sequence length="174" mass="20266">MRQPVVRIFLSKQIGSSFKLGGTVSRLHGKQVKIEYMKILLKIQQLLKHTRYLSCRVQSFILEAGKIQIQEYQGMVDLILLNWLTLTLDCRNKPKKLLIKQNLRSIHKIHKTENNNQSSTLKDANGEKQDNPFVIDQIDQQEVALGLFTKQRLYLHQEIYSLSSFLQNECDILN</sequence>
<dbReference type="AlphaFoldDB" id="A0A8S1YJD3"/>
<dbReference type="EMBL" id="CAJJDP010000198">
    <property type="protein sequence ID" value="CAD8214916.1"/>
    <property type="molecule type" value="Genomic_DNA"/>
</dbReference>
<evidence type="ECO:0000313" key="1">
    <source>
        <dbReference type="EMBL" id="CAD8214916.1"/>
    </source>
</evidence>
<keyword evidence="2" id="KW-1185">Reference proteome</keyword>
<protein>
    <submittedName>
        <fullName evidence="1">Uncharacterized protein</fullName>
    </submittedName>
</protein>
<accession>A0A8S1YJD3</accession>
<comment type="caution">
    <text evidence="1">The sequence shown here is derived from an EMBL/GenBank/DDBJ whole genome shotgun (WGS) entry which is preliminary data.</text>
</comment>
<name>A0A8S1YJD3_PAROT</name>
<proteinExistence type="predicted"/>